<evidence type="ECO:0000313" key="2">
    <source>
        <dbReference type="Proteomes" id="UP000460558"/>
    </source>
</evidence>
<dbReference type="Proteomes" id="UP000460558">
    <property type="component" value="Unassembled WGS sequence"/>
</dbReference>
<organism evidence="1 2">
    <name type="scientific">Streptomyces katsurahamanus</name>
    <dbReference type="NCBI Taxonomy" id="2577098"/>
    <lineage>
        <taxon>Bacteria</taxon>
        <taxon>Bacillati</taxon>
        <taxon>Actinomycetota</taxon>
        <taxon>Actinomycetes</taxon>
        <taxon>Kitasatosporales</taxon>
        <taxon>Streptomycetaceae</taxon>
        <taxon>Streptomyces</taxon>
    </lineage>
</organism>
<protein>
    <submittedName>
        <fullName evidence="1">Uncharacterized protein</fullName>
    </submittedName>
</protein>
<dbReference type="RefSeq" id="WP_153484483.1">
    <property type="nucleotide sequence ID" value="NZ_VDEQ01000202.1"/>
</dbReference>
<comment type="caution">
    <text evidence="1">The sequence shown here is derived from an EMBL/GenBank/DDBJ whole genome shotgun (WGS) entry which is preliminary data.</text>
</comment>
<dbReference type="EMBL" id="VDEQ01000202">
    <property type="protein sequence ID" value="MQS37525.1"/>
    <property type="molecule type" value="Genomic_DNA"/>
</dbReference>
<sequence length="220" mass="23351">MTGSVGGTGSTDPTFSLDIPASWTRYDLSGEKLDLTRARLLSTASAEHEHERIDEAFRGAHRILDGAGERGALYAAGTSARFKDGLLMAGLMVFQVVPRPGERASPRELARRFSATGRRRDSGSSGTFTTVALPSIGPVGRLVGVEESDLVPGVRCELLVMHTVVPVPGPGSSRVLIITCFSPNIPLSEPLYDMFGAITSTFSFTGEQASPQGVRNSARS</sequence>
<proteinExistence type="predicted"/>
<keyword evidence="2" id="KW-1185">Reference proteome</keyword>
<reference evidence="1 2" key="1">
    <citation type="submission" date="2019-06" db="EMBL/GenBank/DDBJ databases">
        <title>Comparative genomics and metabolomics analyses of clavulanic acid producing Streptomyces species provides insight into specialized metabolism and evolution of beta-lactam biosynthetic gene clusters.</title>
        <authorList>
            <person name="Moore M.A."/>
            <person name="Cruz-Morales P."/>
            <person name="Barona Gomez F."/>
            <person name="Kapil T."/>
        </authorList>
    </citation>
    <scope>NUCLEOTIDE SEQUENCE [LARGE SCALE GENOMIC DNA]</scope>
    <source>
        <strain evidence="1 2">T-272</strain>
    </source>
</reference>
<accession>A0ABW9NW92</accession>
<name>A0ABW9NW92_9ACTN</name>
<gene>
    <name evidence="1" type="ORF">FFZ77_18400</name>
</gene>
<evidence type="ECO:0000313" key="1">
    <source>
        <dbReference type="EMBL" id="MQS37525.1"/>
    </source>
</evidence>